<reference evidence="4 5" key="1">
    <citation type="submission" date="2017-03" db="EMBL/GenBank/DDBJ databases">
        <title>Genomes of endolithic fungi from Antarctica.</title>
        <authorList>
            <person name="Coleine C."/>
            <person name="Masonjones S."/>
            <person name="Stajich J.E."/>
        </authorList>
    </citation>
    <scope>NUCLEOTIDE SEQUENCE [LARGE SCALE GENOMIC DNA]</scope>
    <source>
        <strain evidence="4 5">CCFEE 6315</strain>
    </source>
</reference>
<name>A0A4U0U6B7_9PEZI</name>
<sequence length="326" mass="35755">MGMLEFITDAIYQCFFIPPPPLTEQNLPDQTGRVHIVTGGYAGCGKELSKLLYQKNATVYVAGRSQDKGEAAIQEIKKAFPSSDGKLEFLQLDLADLASIKGSAEDFMKRSQRLDVLTNNAGVMTPPVGSKTEQGYELQMGTNVLGPWLFTKYMTPILQKTAASSPQGSVRVTWAASLATAFSPKAGGVAFDAQKGGPKVHGDRMTDYAQSKAANALLSREYQARYGDKMGIISHSWNPGNLQSELQRHQTFIEATMTSLLTYPVVYGGYTELFAACSEEAGRTENRGKYIGPWGRFVVLRSDLAENSEGAGKLWEWCEKETQQYS</sequence>
<comment type="similarity">
    <text evidence="1">Belongs to the short-chain dehydrogenases/reductases (SDR) family.</text>
</comment>
<dbReference type="EMBL" id="NAJL01000012">
    <property type="protein sequence ID" value="TKA30162.1"/>
    <property type="molecule type" value="Genomic_DNA"/>
</dbReference>
<dbReference type="PANTHER" id="PTHR24320">
    <property type="entry name" value="RETINOL DEHYDROGENASE"/>
    <property type="match status" value="1"/>
</dbReference>
<keyword evidence="5" id="KW-1185">Reference proteome</keyword>
<proteinExistence type="inferred from homology"/>
<evidence type="ECO:0000256" key="1">
    <source>
        <dbReference type="ARBA" id="ARBA00006484"/>
    </source>
</evidence>
<protein>
    <recommendedName>
        <fullName evidence="6">NAD(P)-binding protein</fullName>
    </recommendedName>
</protein>
<gene>
    <name evidence="4" type="ORF">B0A50_02881</name>
</gene>
<evidence type="ECO:0000256" key="2">
    <source>
        <dbReference type="ARBA" id="ARBA00022857"/>
    </source>
</evidence>
<evidence type="ECO:0000313" key="5">
    <source>
        <dbReference type="Proteomes" id="UP000308549"/>
    </source>
</evidence>
<dbReference type="Proteomes" id="UP000308549">
    <property type="component" value="Unassembled WGS sequence"/>
</dbReference>
<comment type="caution">
    <text evidence="4">The sequence shown here is derived from an EMBL/GenBank/DDBJ whole genome shotgun (WGS) entry which is preliminary data.</text>
</comment>
<organism evidence="4 5">
    <name type="scientific">Salinomyces thailandicus</name>
    <dbReference type="NCBI Taxonomy" id="706561"/>
    <lineage>
        <taxon>Eukaryota</taxon>
        <taxon>Fungi</taxon>
        <taxon>Dikarya</taxon>
        <taxon>Ascomycota</taxon>
        <taxon>Pezizomycotina</taxon>
        <taxon>Dothideomycetes</taxon>
        <taxon>Dothideomycetidae</taxon>
        <taxon>Mycosphaerellales</taxon>
        <taxon>Teratosphaeriaceae</taxon>
        <taxon>Salinomyces</taxon>
    </lineage>
</organism>
<dbReference type="PRINTS" id="PR00081">
    <property type="entry name" value="GDHRDH"/>
</dbReference>
<dbReference type="PANTHER" id="PTHR24320:SF236">
    <property type="entry name" value="SHORT-CHAIN DEHYDROGENASE-RELATED"/>
    <property type="match status" value="1"/>
</dbReference>
<evidence type="ECO:0000256" key="3">
    <source>
        <dbReference type="ARBA" id="ARBA00023002"/>
    </source>
</evidence>
<dbReference type="Pfam" id="PF00106">
    <property type="entry name" value="adh_short"/>
    <property type="match status" value="1"/>
</dbReference>
<dbReference type="Gene3D" id="3.40.50.720">
    <property type="entry name" value="NAD(P)-binding Rossmann-like Domain"/>
    <property type="match status" value="1"/>
</dbReference>
<dbReference type="SUPFAM" id="SSF51735">
    <property type="entry name" value="NAD(P)-binding Rossmann-fold domains"/>
    <property type="match status" value="1"/>
</dbReference>
<keyword evidence="3" id="KW-0560">Oxidoreductase</keyword>
<dbReference type="OrthoDB" id="191139at2759"/>
<evidence type="ECO:0008006" key="6">
    <source>
        <dbReference type="Google" id="ProtNLM"/>
    </source>
</evidence>
<dbReference type="InterPro" id="IPR002347">
    <property type="entry name" value="SDR_fam"/>
</dbReference>
<dbReference type="AlphaFoldDB" id="A0A4U0U6B7"/>
<keyword evidence="2" id="KW-0521">NADP</keyword>
<evidence type="ECO:0000313" key="4">
    <source>
        <dbReference type="EMBL" id="TKA30162.1"/>
    </source>
</evidence>
<dbReference type="GO" id="GO:0016491">
    <property type="term" value="F:oxidoreductase activity"/>
    <property type="evidence" value="ECO:0007669"/>
    <property type="project" value="UniProtKB-KW"/>
</dbReference>
<dbReference type="InterPro" id="IPR036291">
    <property type="entry name" value="NAD(P)-bd_dom_sf"/>
</dbReference>
<accession>A0A4U0U6B7</accession>